<dbReference type="SUPFAM" id="SSF53720">
    <property type="entry name" value="ALDH-like"/>
    <property type="match status" value="1"/>
</dbReference>
<comment type="function">
    <text evidence="7">Catalyzes the NADPH-dependent reduction of L-glutamate 5-phosphate into L-glutamate 5-semialdehyde and phosphate. The product spontaneously undergoes cyclization to form 1-pyrroline-5-carboxylate.</text>
</comment>
<evidence type="ECO:0000313" key="9">
    <source>
        <dbReference type="EMBL" id="MXQ52776.1"/>
    </source>
</evidence>
<keyword evidence="10" id="KW-1185">Reference proteome</keyword>
<dbReference type="PANTHER" id="PTHR11063">
    <property type="entry name" value="GLUTAMATE SEMIALDEHYDE DEHYDROGENASE"/>
    <property type="match status" value="1"/>
</dbReference>
<dbReference type="Proteomes" id="UP000430692">
    <property type="component" value="Unassembled WGS sequence"/>
</dbReference>
<dbReference type="AlphaFoldDB" id="A0A6I4VS87"/>
<dbReference type="InterPro" id="IPR012134">
    <property type="entry name" value="Glu-5-SA_DH"/>
</dbReference>
<dbReference type="EC" id="1.2.1.41" evidence="7"/>
<evidence type="ECO:0000313" key="10">
    <source>
        <dbReference type="Proteomes" id="UP000430692"/>
    </source>
</evidence>
<sequence>MHLLEQLTRQAKIASRQLVHLSSDDKNKAIRHIGSVLWQQRKEILSANEKDLEASRKQGLTESKLDRLRLDEARIQGMITGLEQIAELQDPVGETIQTVTRPNGLQIEQVRVPFGVIGIIYESRPNVTVDAAGLTLKTGNAVILRGGKEAINTNIALVKALRDGLSQANVPEDAIQIIQQTERQTIEHLIRSKNDVDLIIPRGGAGLIQYVLEHSLVPVIETGVGNCHVYVDEDADLQMALDIAINAKVQRPSVCNAIESLLVHEKIASNFLAALIPVLKENGVTIRGCEQTKALFPDDEIETASHEDFDTEFLDLILAIKVVKDTAAAIEHIDRYGTKHSEAIITTNESTAKQFLTEVDAAAVYHNASTRFTDGFEFGFGAEIGISTQKLHARGPMGLIEMTSYKYLIHGDGQIRE</sequence>
<evidence type="ECO:0000256" key="3">
    <source>
        <dbReference type="ARBA" id="ARBA00022650"/>
    </source>
</evidence>
<dbReference type="InterPro" id="IPR016162">
    <property type="entry name" value="Ald_DH_N"/>
</dbReference>
<evidence type="ECO:0000256" key="5">
    <source>
        <dbReference type="ARBA" id="ARBA00023002"/>
    </source>
</evidence>
<keyword evidence="2 7" id="KW-0028">Amino-acid biosynthesis</keyword>
<accession>A0A6I4VS87</accession>
<dbReference type="Gene3D" id="3.40.309.10">
    <property type="entry name" value="Aldehyde Dehydrogenase, Chain A, domain 2"/>
    <property type="match status" value="1"/>
</dbReference>
<feature type="domain" description="Aldehyde dehydrogenase" evidence="8">
    <location>
        <begin position="27"/>
        <end position="280"/>
    </location>
</feature>
<dbReference type="InterPro" id="IPR015590">
    <property type="entry name" value="Aldehyde_DH_dom"/>
</dbReference>
<evidence type="ECO:0000256" key="7">
    <source>
        <dbReference type="HAMAP-Rule" id="MF_00412"/>
    </source>
</evidence>
<comment type="subcellular location">
    <subcellularLocation>
        <location evidence="7">Cytoplasm</location>
    </subcellularLocation>
</comment>
<dbReference type="UniPathway" id="UPA00098">
    <property type="reaction ID" value="UER00360"/>
</dbReference>
<evidence type="ECO:0000256" key="6">
    <source>
        <dbReference type="ARBA" id="ARBA00049024"/>
    </source>
</evidence>
<organism evidence="9 10">
    <name type="scientific">Shimazuella alba</name>
    <dbReference type="NCBI Taxonomy" id="2690964"/>
    <lineage>
        <taxon>Bacteria</taxon>
        <taxon>Bacillati</taxon>
        <taxon>Bacillota</taxon>
        <taxon>Bacilli</taxon>
        <taxon>Bacillales</taxon>
        <taxon>Thermoactinomycetaceae</taxon>
        <taxon>Shimazuella</taxon>
    </lineage>
</organism>
<name>A0A6I4VS87_9BACL</name>
<evidence type="ECO:0000256" key="1">
    <source>
        <dbReference type="ARBA" id="ARBA00004985"/>
    </source>
</evidence>
<protein>
    <recommendedName>
        <fullName evidence="7">Gamma-glutamyl phosphate reductase</fullName>
        <shortName evidence="7">GPR</shortName>
        <ecNumber evidence="7">1.2.1.41</ecNumber>
    </recommendedName>
    <alternativeName>
        <fullName evidence="7">Glutamate-5-semialdehyde dehydrogenase</fullName>
    </alternativeName>
    <alternativeName>
        <fullName evidence="7">Glutamyl-gamma-semialdehyde dehydrogenase</fullName>
        <shortName evidence="7">GSA dehydrogenase</shortName>
    </alternativeName>
</protein>
<dbReference type="EMBL" id="WUUL01000002">
    <property type="protein sequence ID" value="MXQ52776.1"/>
    <property type="molecule type" value="Genomic_DNA"/>
</dbReference>
<keyword evidence="3 7" id="KW-0641">Proline biosynthesis</keyword>
<dbReference type="GO" id="GO:0004350">
    <property type="term" value="F:glutamate-5-semialdehyde dehydrogenase activity"/>
    <property type="evidence" value="ECO:0007669"/>
    <property type="project" value="UniProtKB-UniRule"/>
</dbReference>
<dbReference type="FunFam" id="3.40.309.10:FF:000006">
    <property type="entry name" value="Gamma-glutamyl phosphate reductase"/>
    <property type="match status" value="1"/>
</dbReference>
<comment type="similarity">
    <text evidence="7">Belongs to the gamma-glutamyl phosphate reductase family.</text>
</comment>
<comment type="pathway">
    <text evidence="1 7">Amino-acid biosynthesis; L-proline biosynthesis; L-glutamate 5-semialdehyde from L-glutamate: step 2/2.</text>
</comment>
<proteinExistence type="inferred from homology"/>
<dbReference type="GO" id="GO:0055129">
    <property type="term" value="P:L-proline biosynthetic process"/>
    <property type="evidence" value="ECO:0007669"/>
    <property type="project" value="UniProtKB-UniRule"/>
</dbReference>
<keyword evidence="7" id="KW-0963">Cytoplasm</keyword>
<keyword evidence="4 7" id="KW-0521">NADP</keyword>
<comment type="catalytic activity">
    <reaction evidence="6 7">
        <text>L-glutamate 5-semialdehyde + phosphate + NADP(+) = L-glutamyl 5-phosphate + NADPH + H(+)</text>
        <dbReference type="Rhea" id="RHEA:19541"/>
        <dbReference type="ChEBI" id="CHEBI:15378"/>
        <dbReference type="ChEBI" id="CHEBI:43474"/>
        <dbReference type="ChEBI" id="CHEBI:57783"/>
        <dbReference type="ChEBI" id="CHEBI:58066"/>
        <dbReference type="ChEBI" id="CHEBI:58274"/>
        <dbReference type="ChEBI" id="CHEBI:58349"/>
        <dbReference type="EC" id="1.2.1.41"/>
    </reaction>
</comment>
<dbReference type="NCBIfam" id="NF001221">
    <property type="entry name" value="PRK00197.1"/>
    <property type="match status" value="1"/>
</dbReference>
<dbReference type="Pfam" id="PF00171">
    <property type="entry name" value="Aldedh"/>
    <property type="match status" value="1"/>
</dbReference>
<dbReference type="PANTHER" id="PTHR11063:SF8">
    <property type="entry name" value="DELTA-1-PYRROLINE-5-CARBOXYLATE SYNTHASE"/>
    <property type="match status" value="1"/>
</dbReference>
<reference evidence="9 10" key="1">
    <citation type="submission" date="2019-12" db="EMBL/GenBank/DDBJ databases">
        <title>Whole-genome analyses of novel actinobacteria.</title>
        <authorList>
            <person name="Sahin N."/>
            <person name="Saygin H."/>
        </authorList>
    </citation>
    <scope>NUCLEOTIDE SEQUENCE [LARGE SCALE GENOMIC DNA]</scope>
    <source>
        <strain evidence="9 10">KC615</strain>
    </source>
</reference>
<dbReference type="InterPro" id="IPR020593">
    <property type="entry name" value="G-glutamylP_reductase_CS"/>
</dbReference>
<dbReference type="GO" id="GO:0005737">
    <property type="term" value="C:cytoplasm"/>
    <property type="evidence" value="ECO:0007669"/>
    <property type="project" value="UniProtKB-SubCell"/>
</dbReference>
<dbReference type="PROSITE" id="PS01223">
    <property type="entry name" value="PROA"/>
    <property type="match status" value="1"/>
</dbReference>
<comment type="caution">
    <text evidence="9">The sequence shown here is derived from an EMBL/GenBank/DDBJ whole genome shotgun (WGS) entry which is preliminary data.</text>
</comment>
<dbReference type="NCBIfam" id="TIGR00407">
    <property type="entry name" value="proA"/>
    <property type="match status" value="1"/>
</dbReference>
<gene>
    <name evidence="7" type="primary">proA</name>
    <name evidence="9" type="ORF">GSM42_03330</name>
</gene>
<dbReference type="CDD" id="cd07079">
    <property type="entry name" value="ALDH_F18-19_ProA-GPR"/>
    <property type="match status" value="1"/>
</dbReference>
<evidence type="ECO:0000259" key="8">
    <source>
        <dbReference type="Pfam" id="PF00171"/>
    </source>
</evidence>
<dbReference type="InterPro" id="IPR016163">
    <property type="entry name" value="Ald_DH_C"/>
</dbReference>
<dbReference type="Gene3D" id="3.40.605.10">
    <property type="entry name" value="Aldehyde Dehydrogenase, Chain A, domain 1"/>
    <property type="match status" value="1"/>
</dbReference>
<evidence type="ECO:0000256" key="2">
    <source>
        <dbReference type="ARBA" id="ARBA00022605"/>
    </source>
</evidence>
<dbReference type="PIRSF" id="PIRSF000151">
    <property type="entry name" value="GPR"/>
    <property type="match status" value="1"/>
</dbReference>
<dbReference type="GO" id="GO:0050661">
    <property type="term" value="F:NADP binding"/>
    <property type="evidence" value="ECO:0007669"/>
    <property type="project" value="InterPro"/>
</dbReference>
<dbReference type="InterPro" id="IPR000965">
    <property type="entry name" value="GPR_dom"/>
</dbReference>
<dbReference type="InterPro" id="IPR016161">
    <property type="entry name" value="Ald_DH/histidinol_DH"/>
</dbReference>
<dbReference type="HAMAP" id="MF_00412">
    <property type="entry name" value="ProA"/>
    <property type="match status" value="1"/>
</dbReference>
<keyword evidence="5 7" id="KW-0560">Oxidoreductase</keyword>
<evidence type="ECO:0000256" key="4">
    <source>
        <dbReference type="ARBA" id="ARBA00022857"/>
    </source>
</evidence>